<comment type="caution">
    <text evidence="1">The sequence shown here is derived from an EMBL/GenBank/DDBJ whole genome shotgun (WGS) entry which is preliminary data.</text>
</comment>
<dbReference type="Proteomes" id="UP000306416">
    <property type="component" value="Unassembled WGS sequence"/>
</dbReference>
<evidence type="ECO:0000313" key="1">
    <source>
        <dbReference type="EMBL" id="TGU71569.1"/>
    </source>
</evidence>
<reference evidence="1 2" key="1">
    <citation type="submission" date="2019-04" db="EMBL/GenBank/DDBJ databases">
        <title>Geobacter oryzae sp. nov., ferric-reducing bacteria isolated from paddy soil.</title>
        <authorList>
            <person name="Xu Z."/>
            <person name="Masuda Y."/>
            <person name="Itoh H."/>
            <person name="Senoo K."/>
        </authorList>
    </citation>
    <scope>NUCLEOTIDE SEQUENCE [LARGE SCALE GENOMIC DNA]</scope>
    <source>
        <strain evidence="1 2">Red111</strain>
    </source>
</reference>
<dbReference type="RefSeq" id="WP_135871278.1">
    <property type="nucleotide sequence ID" value="NZ_SRSC01000003.1"/>
</dbReference>
<gene>
    <name evidence="1" type="ORF">E4633_14755</name>
</gene>
<protein>
    <submittedName>
        <fullName evidence="1">DUF3553 domain-containing protein</fullName>
    </submittedName>
</protein>
<sequence>MSIKRGDVVGHCAAVEWGSGKVVEVTAKWVSIHFNDGVVRKIACSHFEKLTPAESSSFKPVPSVAPKVAVEAVGKVKKRAGRKAA</sequence>
<dbReference type="EMBL" id="SRSC01000003">
    <property type="protein sequence ID" value="TGU71569.1"/>
    <property type="molecule type" value="Genomic_DNA"/>
</dbReference>
<proteinExistence type="predicted"/>
<keyword evidence="2" id="KW-1185">Reference proteome</keyword>
<name>A0A4S1CDR0_9BACT</name>
<evidence type="ECO:0000313" key="2">
    <source>
        <dbReference type="Proteomes" id="UP000306416"/>
    </source>
</evidence>
<dbReference type="AlphaFoldDB" id="A0A4S1CDR0"/>
<accession>A0A4S1CDR0</accession>
<organism evidence="1 2">
    <name type="scientific">Geomonas terrae</name>
    <dbReference type="NCBI Taxonomy" id="2562681"/>
    <lineage>
        <taxon>Bacteria</taxon>
        <taxon>Pseudomonadati</taxon>
        <taxon>Thermodesulfobacteriota</taxon>
        <taxon>Desulfuromonadia</taxon>
        <taxon>Geobacterales</taxon>
        <taxon>Geobacteraceae</taxon>
        <taxon>Geomonas</taxon>
    </lineage>
</organism>